<dbReference type="RefSeq" id="WP_114465274.1">
    <property type="nucleotide sequence ID" value="NZ_QPJK01000001.1"/>
</dbReference>
<sequence length="108" mass="11779">MFVSTFTFAPGAFDAEFHRTDAAIAELARAIPGYLGEESWENPSTGLVANSYYWDSMAALEQLMQHPTHRAAKQQQARWLAGYHVVVAQVLASHGDGRIAHPLAPKAG</sequence>
<comment type="caution">
    <text evidence="2">The sequence shown here is derived from an EMBL/GenBank/DDBJ whole genome shotgun (WGS) entry which is preliminary data.</text>
</comment>
<gene>
    <name evidence="2" type="ORF">DES41_101305</name>
</gene>
<dbReference type="OrthoDB" id="6064772at2"/>
<dbReference type="Proteomes" id="UP000252884">
    <property type="component" value="Unassembled WGS sequence"/>
</dbReference>
<feature type="domain" description="ABM" evidence="1">
    <location>
        <begin position="5"/>
        <end position="74"/>
    </location>
</feature>
<protein>
    <submittedName>
        <fullName evidence="2">Heme-degrading monooxygenase HmoA</fullName>
    </submittedName>
</protein>
<dbReference type="GO" id="GO:0004497">
    <property type="term" value="F:monooxygenase activity"/>
    <property type="evidence" value="ECO:0007669"/>
    <property type="project" value="UniProtKB-KW"/>
</dbReference>
<keyword evidence="3" id="KW-1185">Reference proteome</keyword>
<dbReference type="Pfam" id="PF03992">
    <property type="entry name" value="ABM"/>
    <property type="match status" value="1"/>
</dbReference>
<evidence type="ECO:0000313" key="2">
    <source>
        <dbReference type="EMBL" id="RCW75710.1"/>
    </source>
</evidence>
<dbReference type="EMBL" id="QPJK01000001">
    <property type="protein sequence ID" value="RCW75710.1"/>
    <property type="molecule type" value="Genomic_DNA"/>
</dbReference>
<dbReference type="InterPro" id="IPR011008">
    <property type="entry name" value="Dimeric_a/b-barrel"/>
</dbReference>
<proteinExistence type="predicted"/>
<keyword evidence="2" id="KW-0503">Monooxygenase</keyword>
<dbReference type="AlphaFoldDB" id="A0A368Y5Z0"/>
<dbReference type="InterPro" id="IPR007138">
    <property type="entry name" value="ABM_dom"/>
</dbReference>
<keyword evidence="2" id="KW-0560">Oxidoreductase</keyword>
<reference evidence="2 3" key="1">
    <citation type="submission" date="2018-07" db="EMBL/GenBank/DDBJ databases">
        <title>Genomic Encyclopedia of Type Strains, Phase IV (KMG-IV): sequencing the most valuable type-strain genomes for metagenomic binning, comparative biology and taxonomic classification.</title>
        <authorList>
            <person name="Goeker M."/>
        </authorList>
    </citation>
    <scope>NUCLEOTIDE SEQUENCE [LARGE SCALE GENOMIC DNA]</scope>
    <source>
        <strain evidence="2 3">DSM 21634</strain>
    </source>
</reference>
<evidence type="ECO:0000313" key="3">
    <source>
        <dbReference type="Proteomes" id="UP000252884"/>
    </source>
</evidence>
<dbReference type="Gene3D" id="3.30.70.100">
    <property type="match status" value="1"/>
</dbReference>
<accession>A0A368Y5Z0</accession>
<dbReference type="SUPFAM" id="SSF54909">
    <property type="entry name" value="Dimeric alpha+beta barrel"/>
    <property type="match status" value="1"/>
</dbReference>
<name>A0A368Y5Z0_9BURK</name>
<evidence type="ECO:0000259" key="1">
    <source>
        <dbReference type="Pfam" id="PF03992"/>
    </source>
</evidence>
<organism evidence="2 3">
    <name type="scientific">Pseudorhodoferax soli</name>
    <dbReference type="NCBI Taxonomy" id="545864"/>
    <lineage>
        <taxon>Bacteria</taxon>
        <taxon>Pseudomonadati</taxon>
        <taxon>Pseudomonadota</taxon>
        <taxon>Betaproteobacteria</taxon>
        <taxon>Burkholderiales</taxon>
        <taxon>Comamonadaceae</taxon>
    </lineage>
</organism>